<dbReference type="GO" id="GO:0003824">
    <property type="term" value="F:catalytic activity"/>
    <property type="evidence" value="ECO:0007669"/>
    <property type="project" value="InterPro"/>
</dbReference>
<evidence type="ECO:0000259" key="8">
    <source>
        <dbReference type="Pfam" id="PF13186"/>
    </source>
</evidence>
<dbReference type="SFLD" id="SFLDG01067">
    <property type="entry name" value="SPASM/twitch_domain_containing"/>
    <property type="match status" value="1"/>
</dbReference>
<dbReference type="Pfam" id="PF04055">
    <property type="entry name" value="Radical_SAM"/>
    <property type="match status" value="1"/>
</dbReference>
<dbReference type="GO" id="GO:0046872">
    <property type="term" value="F:metal ion binding"/>
    <property type="evidence" value="ECO:0007669"/>
    <property type="project" value="UniProtKB-KW"/>
</dbReference>
<dbReference type="GO" id="GO:0051536">
    <property type="term" value="F:iron-sulfur cluster binding"/>
    <property type="evidence" value="ECO:0007669"/>
    <property type="project" value="UniProtKB-KW"/>
</dbReference>
<evidence type="ECO:0000256" key="1">
    <source>
        <dbReference type="ARBA" id="ARBA00001966"/>
    </source>
</evidence>
<evidence type="ECO:0000256" key="2">
    <source>
        <dbReference type="ARBA" id="ARBA00022691"/>
    </source>
</evidence>
<dbReference type="InterPro" id="IPR007197">
    <property type="entry name" value="rSAM"/>
</dbReference>
<evidence type="ECO:0000256" key="4">
    <source>
        <dbReference type="ARBA" id="ARBA00023004"/>
    </source>
</evidence>
<dbReference type="InterPro" id="IPR023885">
    <property type="entry name" value="4Fe4S-binding_SPASM_dom"/>
</dbReference>
<dbReference type="InterPro" id="IPR058240">
    <property type="entry name" value="rSAM_sf"/>
</dbReference>
<protein>
    <submittedName>
        <fullName evidence="9">Radical SAM protein</fullName>
    </submittedName>
</protein>
<organism evidence="9">
    <name type="scientific">Desulfurivibrio alkaliphilus</name>
    <dbReference type="NCBI Taxonomy" id="427923"/>
    <lineage>
        <taxon>Bacteria</taxon>
        <taxon>Pseudomonadati</taxon>
        <taxon>Thermodesulfobacteriota</taxon>
        <taxon>Desulfobulbia</taxon>
        <taxon>Desulfobulbales</taxon>
        <taxon>Desulfobulbaceae</taxon>
        <taxon>Desulfurivibrio</taxon>
    </lineage>
</organism>
<feature type="domain" description="4Fe4S-binding SPASM" evidence="8">
    <location>
        <begin position="282"/>
        <end position="332"/>
    </location>
</feature>
<dbReference type="SUPFAM" id="SSF102114">
    <property type="entry name" value="Radical SAM enzymes"/>
    <property type="match status" value="1"/>
</dbReference>
<keyword evidence="6" id="KW-0175">Coiled coil</keyword>
<keyword evidence="3" id="KW-0479">Metal-binding</keyword>
<comment type="caution">
    <text evidence="9">The sequence shown here is derived from an EMBL/GenBank/DDBJ whole genome shotgun (WGS) entry which is preliminary data.</text>
</comment>
<evidence type="ECO:0000256" key="6">
    <source>
        <dbReference type="SAM" id="Coils"/>
    </source>
</evidence>
<keyword evidence="2" id="KW-0949">S-adenosyl-L-methionine</keyword>
<evidence type="ECO:0000256" key="5">
    <source>
        <dbReference type="ARBA" id="ARBA00023014"/>
    </source>
</evidence>
<dbReference type="InterPro" id="IPR050377">
    <property type="entry name" value="Radical_SAM_PqqE_MftC-like"/>
</dbReference>
<keyword evidence="5" id="KW-0411">Iron-sulfur</keyword>
<comment type="cofactor">
    <cofactor evidence="1">
        <name>[4Fe-4S] cluster</name>
        <dbReference type="ChEBI" id="CHEBI:49883"/>
    </cofactor>
</comment>
<dbReference type="CDD" id="cd01335">
    <property type="entry name" value="Radical_SAM"/>
    <property type="match status" value="1"/>
</dbReference>
<dbReference type="SFLD" id="SFLDS00029">
    <property type="entry name" value="Radical_SAM"/>
    <property type="match status" value="1"/>
</dbReference>
<gene>
    <name evidence="9" type="ORF">ENN98_03680</name>
</gene>
<dbReference type="CDD" id="cd21109">
    <property type="entry name" value="SPASM"/>
    <property type="match status" value="1"/>
</dbReference>
<dbReference type="Gene3D" id="3.20.20.70">
    <property type="entry name" value="Aldolase class I"/>
    <property type="match status" value="1"/>
</dbReference>
<dbReference type="Proteomes" id="UP000885986">
    <property type="component" value="Unassembled WGS sequence"/>
</dbReference>
<dbReference type="EMBL" id="DSDS01000084">
    <property type="protein sequence ID" value="HET97787.1"/>
    <property type="molecule type" value="Genomic_DNA"/>
</dbReference>
<evidence type="ECO:0000313" key="9">
    <source>
        <dbReference type="EMBL" id="HET97787.1"/>
    </source>
</evidence>
<proteinExistence type="predicted"/>
<dbReference type="AlphaFoldDB" id="A0A7C2THC2"/>
<sequence>MSTSPNRYSPFRHWSDILWKRRPIHLTVFLTRRCNQRCSFCFYLAADSPPGTGSDAGELTLAELEKIAASCPPLLWLAFSGGEIFLRSDLARITSAFYRRTKPAIILLPSNGLATDQIVKTTAGIVRDCPKSTVVVKLSLDGPEEVHDRLRGVPGAYAACLRTAAALGELQERYPNFELGINSVFCPATQESMIATIDLVAALPFIHTHTISLARGDLADKSQLTADLEQYQAACAYLEQKLKNRQAATYRFGGARLKAAQDILQRRYILRTAQEQKAQLPCFAGRLNLVITDDGTAYPCESFIPPMAMGNVRAYDGDLNRLLRSEQARLVVAAIAREGCHCTHECYMMTNILFNPATYPALFKEYLQFK</sequence>
<accession>A0A7C2THC2</accession>
<feature type="domain" description="Radical SAM core" evidence="7">
    <location>
        <begin position="30"/>
        <end position="170"/>
    </location>
</feature>
<dbReference type="PANTHER" id="PTHR11228">
    <property type="entry name" value="RADICAL SAM DOMAIN PROTEIN"/>
    <property type="match status" value="1"/>
</dbReference>
<reference evidence="9" key="1">
    <citation type="journal article" date="2020" name="mSystems">
        <title>Genome- and Community-Level Interaction Insights into Carbon Utilization and Element Cycling Functions of Hydrothermarchaeota in Hydrothermal Sediment.</title>
        <authorList>
            <person name="Zhou Z."/>
            <person name="Liu Y."/>
            <person name="Xu W."/>
            <person name="Pan J."/>
            <person name="Luo Z.H."/>
            <person name="Li M."/>
        </authorList>
    </citation>
    <scope>NUCLEOTIDE SEQUENCE [LARGE SCALE GENOMIC DNA]</scope>
    <source>
        <strain evidence="9">SpSt-1224</strain>
    </source>
</reference>
<dbReference type="PANTHER" id="PTHR11228:SF7">
    <property type="entry name" value="PQQA PEPTIDE CYCLASE"/>
    <property type="match status" value="1"/>
</dbReference>
<dbReference type="Pfam" id="PF13186">
    <property type="entry name" value="SPASM"/>
    <property type="match status" value="1"/>
</dbReference>
<dbReference type="InterPro" id="IPR013785">
    <property type="entry name" value="Aldolase_TIM"/>
</dbReference>
<evidence type="ECO:0000259" key="7">
    <source>
        <dbReference type="Pfam" id="PF04055"/>
    </source>
</evidence>
<evidence type="ECO:0000256" key="3">
    <source>
        <dbReference type="ARBA" id="ARBA00022723"/>
    </source>
</evidence>
<feature type="coiled-coil region" evidence="6">
    <location>
        <begin position="221"/>
        <end position="248"/>
    </location>
</feature>
<name>A0A7C2THC2_9BACT</name>
<keyword evidence="4" id="KW-0408">Iron</keyword>